<feature type="region of interest" description="Disordered" evidence="1">
    <location>
        <begin position="649"/>
        <end position="690"/>
    </location>
</feature>
<dbReference type="PANTHER" id="PTHR12984">
    <property type="entry name" value="SCY1-RELATED S/T PROTEIN KINASE-LIKE"/>
    <property type="match status" value="1"/>
</dbReference>
<dbReference type="STRING" id="106004.A0A1Y2DS37"/>
<dbReference type="Proteomes" id="UP000193467">
    <property type="component" value="Unassembled WGS sequence"/>
</dbReference>
<comment type="caution">
    <text evidence="3">The sequence shown here is derived from an EMBL/GenBank/DDBJ whole genome shotgun (WGS) entry which is preliminary data.</text>
</comment>
<dbReference type="GO" id="GO:0005737">
    <property type="term" value="C:cytoplasm"/>
    <property type="evidence" value="ECO:0007669"/>
    <property type="project" value="TreeGrafter"/>
</dbReference>
<dbReference type="PRINTS" id="PR01217">
    <property type="entry name" value="PRICHEXTENSN"/>
</dbReference>
<dbReference type="SUPFAM" id="SSF48371">
    <property type="entry name" value="ARM repeat"/>
    <property type="match status" value="1"/>
</dbReference>
<dbReference type="EMBL" id="MCGR01000071">
    <property type="protein sequence ID" value="ORY61936.1"/>
    <property type="molecule type" value="Genomic_DNA"/>
</dbReference>
<dbReference type="GO" id="GO:0005524">
    <property type="term" value="F:ATP binding"/>
    <property type="evidence" value="ECO:0007669"/>
    <property type="project" value="InterPro"/>
</dbReference>
<dbReference type="InterPro" id="IPR011009">
    <property type="entry name" value="Kinase-like_dom_sf"/>
</dbReference>
<gene>
    <name evidence="3" type="ORF">BCR35DRAFT_283410</name>
</gene>
<feature type="compositionally biased region" description="Acidic residues" evidence="1">
    <location>
        <begin position="778"/>
        <end position="790"/>
    </location>
</feature>
<dbReference type="SUPFAM" id="SSF56112">
    <property type="entry name" value="Protein kinase-like (PK-like)"/>
    <property type="match status" value="1"/>
</dbReference>
<dbReference type="InterPro" id="IPR000719">
    <property type="entry name" value="Prot_kinase_dom"/>
</dbReference>
<dbReference type="GO" id="GO:0006409">
    <property type="term" value="P:tRNA export from nucleus"/>
    <property type="evidence" value="ECO:0007669"/>
    <property type="project" value="TreeGrafter"/>
</dbReference>
<dbReference type="FunCoup" id="A0A1Y2DS37">
    <property type="interactions" value="885"/>
</dbReference>
<accession>A0A1Y2DS37</accession>
<protein>
    <recommendedName>
        <fullName evidence="2">Protein kinase domain-containing protein</fullName>
    </recommendedName>
</protein>
<feature type="domain" description="Protein kinase" evidence="2">
    <location>
        <begin position="32"/>
        <end position="358"/>
    </location>
</feature>
<evidence type="ECO:0000256" key="1">
    <source>
        <dbReference type="SAM" id="MobiDB-lite"/>
    </source>
</evidence>
<organism evidence="3 4">
    <name type="scientific">Leucosporidium creatinivorum</name>
    <dbReference type="NCBI Taxonomy" id="106004"/>
    <lineage>
        <taxon>Eukaryota</taxon>
        <taxon>Fungi</taxon>
        <taxon>Dikarya</taxon>
        <taxon>Basidiomycota</taxon>
        <taxon>Pucciniomycotina</taxon>
        <taxon>Microbotryomycetes</taxon>
        <taxon>Leucosporidiales</taxon>
        <taxon>Leucosporidium</taxon>
    </lineage>
</organism>
<dbReference type="InterPro" id="IPR051177">
    <property type="entry name" value="CIK-Related_Protein"/>
</dbReference>
<feature type="compositionally biased region" description="Pro residues" evidence="1">
    <location>
        <begin position="903"/>
        <end position="923"/>
    </location>
</feature>
<dbReference type="InterPro" id="IPR016024">
    <property type="entry name" value="ARM-type_fold"/>
</dbReference>
<dbReference type="OrthoDB" id="447103at2759"/>
<sequence length="1013" mass="106594">MASWLSSIGSAVINASASALSGSSGIPGVAGYTLGDKVPSFEGKTIWSQWEGTKKDDSTPVSVFSFDLNAPTSSYSSGGDRRPLLALARNALRKLRTLRHPNVLKFLDGSESDSAVWIITEPVRSLTTELNTVGLSDESKVYGLLHLATALSFLNKDGQSIHGNVRSEALFLTQGGEWKLGGMEVCTRKDEDAGVLWNMAGLLPDARTYASPEVRKGGWTALKEYDASALDSYHLHLLLHTLFNGPLPAAFSSSSDAPPALPTTRGNIPNALFQVWRRLGNPNARSRLKTDVFLELGMGSESAGGGWWPQNRLVKLSSALEGFSLASESERLGLIRTLQAVGDGKRGAAGEALPEEFLKYKVLPSLVRTFEFGGGGPALLPLILSLAASLPEKEYTASIIQPLVRMFATPDRAMRMALLEGLDKFADKLTSKDVIEKVWPHLMTGFADIVPVIREATVKSILLIAPKLNDRILNNDLLRHLAKTQTDPEPGIRTNTCILLGRLSRHLQPSTNRKVLVPAFARALRDPFVHARIAGLMALMATADVYEKEDLAGKVIPAMSICLVDREKAVRDQGYKAIDMFVKKCEALTANMPETAIVENGTPSAAAQAVAENQPGLATSASGAAGALAGWAFASVSKKLSTAELSAPIERRPSTPGMSAPASPLPPNGSVPAHVAGGHGRTASTDSAAAGRSMSIPGGFGAVEGETEDWGGDLMDVNDDEGDWNGFESGQAPPPRVDPFAARLSATKPKTPAVRRGGPLKLGAPTRSSALRVPMDMDAGDSWDIDDLDEEKPKPVIKPLVRATPSARTPIVKPKPAPPKPAPPKPTPAPPPPPPASEPSPPPPPPPPAPVEPQPAPEPEPEQEAEVVPEPHFVEPTRAPEPEPEPVFTPAPAPVAVVEATPAPAPAPAPPIIASPPAPAPLPPTVPIEAISPLPIAAQAAISTPILSAITSPTVPSSAGGSEPSSSRAATPDLTTAGGGLAAKVELSKEEKAAKLAAAREERKRRMAAARVK</sequence>
<evidence type="ECO:0000259" key="2">
    <source>
        <dbReference type="PROSITE" id="PS50011"/>
    </source>
</evidence>
<dbReference type="AlphaFoldDB" id="A0A1Y2DS37"/>
<dbReference type="GO" id="GO:0004672">
    <property type="term" value="F:protein kinase activity"/>
    <property type="evidence" value="ECO:0007669"/>
    <property type="project" value="InterPro"/>
</dbReference>
<dbReference type="PANTHER" id="PTHR12984:SF3">
    <property type="entry name" value="N-TERMINAL KINASE-LIKE PROTEIN"/>
    <property type="match status" value="1"/>
</dbReference>
<dbReference type="Gene3D" id="1.10.510.10">
    <property type="entry name" value="Transferase(Phosphotransferase) domain 1"/>
    <property type="match status" value="1"/>
</dbReference>
<dbReference type="Gene3D" id="3.30.200.20">
    <property type="entry name" value="Phosphorylase Kinase, domain 1"/>
    <property type="match status" value="1"/>
</dbReference>
<dbReference type="InterPro" id="IPR011989">
    <property type="entry name" value="ARM-like"/>
</dbReference>
<dbReference type="InParanoid" id="A0A1Y2DS37"/>
<feature type="compositionally biased region" description="Low complexity" evidence="1">
    <location>
        <begin position="956"/>
        <end position="970"/>
    </location>
</feature>
<feature type="compositionally biased region" description="Basic and acidic residues" evidence="1">
    <location>
        <begin position="872"/>
        <end position="881"/>
    </location>
</feature>
<dbReference type="Gene3D" id="1.25.10.10">
    <property type="entry name" value="Leucine-rich Repeat Variant"/>
    <property type="match status" value="1"/>
</dbReference>
<keyword evidence="4" id="KW-1185">Reference proteome</keyword>
<evidence type="ECO:0000313" key="4">
    <source>
        <dbReference type="Proteomes" id="UP000193467"/>
    </source>
</evidence>
<dbReference type="PROSITE" id="PS50011">
    <property type="entry name" value="PROTEIN_KINASE_DOM"/>
    <property type="match status" value="1"/>
</dbReference>
<feature type="region of interest" description="Disordered" evidence="1">
    <location>
        <begin position="748"/>
        <end position="923"/>
    </location>
</feature>
<feature type="compositionally biased region" description="Pro residues" evidence="1">
    <location>
        <begin position="813"/>
        <end position="858"/>
    </location>
</feature>
<evidence type="ECO:0000313" key="3">
    <source>
        <dbReference type="EMBL" id="ORY61936.1"/>
    </source>
</evidence>
<reference evidence="3 4" key="1">
    <citation type="submission" date="2016-07" db="EMBL/GenBank/DDBJ databases">
        <title>Pervasive Adenine N6-methylation of Active Genes in Fungi.</title>
        <authorList>
            <consortium name="DOE Joint Genome Institute"/>
            <person name="Mondo S.J."/>
            <person name="Dannebaum R.O."/>
            <person name="Kuo R.C."/>
            <person name="Labutti K."/>
            <person name="Haridas S."/>
            <person name="Kuo A."/>
            <person name="Salamov A."/>
            <person name="Ahrendt S.R."/>
            <person name="Lipzen A."/>
            <person name="Sullivan W."/>
            <person name="Andreopoulos W.B."/>
            <person name="Clum A."/>
            <person name="Lindquist E."/>
            <person name="Daum C."/>
            <person name="Ramamoorthy G.K."/>
            <person name="Gryganskyi A."/>
            <person name="Culley D."/>
            <person name="Magnuson J.K."/>
            <person name="James T.Y."/>
            <person name="O'Malley M.A."/>
            <person name="Stajich J.E."/>
            <person name="Spatafora J.W."/>
            <person name="Visel A."/>
            <person name="Grigoriev I.V."/>
        </authorList>
    </citation>
    <scope>NUCLEOTIDE SEQUENCE [LARGE SCALE GENOMIC DNA]</scope>
    <source>
        <strain evidence="3 4">62-1032</strain>
    </source>
</reference>
<feature type="region of interest" description="Disordered" evidence="1">
    <location>
        <begin position="950"/>
        <end position="983"/>
    </location>
</feature>
<name>A0A1Y2DS37_9BASI</name>
<proteinExistence type="predicted"/>